<proteinExistence type="predicted"/>
<reference evidence="3" key="1">
    <citation type="journal article" date="2014" name="BMC Genomics">
        <title>Genome characteristics reveal the impact of lichenization on lichen-forming fungus Endocarpon pusillum Hedwig (Verrucariales, Ascomycota).</title>
        <authorList>
            <person name="Wang Y.-Y."/>
            <person name="Liu B."/>
            <person name="Zhang X.-Y."/>
            <person name="Zhou Q.-M."/>
            <person name="Zhang T."/>
            <person name="Li H."/>
            <person name="Yu Y.-F."/>
            <person name="Zhang X.-L."/>
            <person name="Hao X.-Y."/>
            <person name="Wang M."/>
            <person name="Wang L."/>
            <person name="Wei J.-C."/>
        </authorList>
    </citation>
    <scope>NUCLEOTIDE SEQUENCE [LARGE SCALE GENOMIC DNA]</scope>
    <source>
        <strain evidence="3">Z07020 / HMAS-L-300199</strain>
    </source>
</reference>
<dbReference type="GeneID" id="19243645"/>
<keyword evidence="3" id="KW-1185">Reference proteome</keyword>
<protein>
    <submittedName>
        <fullName evidence="2">Uncharacterized protein</fullName>
    </submittedName>
</protein>
<dbReference type="AlphaFoldDB" id="U1HXV8"/>
<accession>U1HXV8</accession>
<name>U1HXV8_ENDPU</name>
<evidence type="ECO:0000313" key="2">
    <source>
        <dbReference type="EMBL" id="ERF75650.1"/>
    </source>
</evidence>
<organism evidence="2 3">
    <name type="scientific">Endocarpon pusillum (strain Z07020 / HMAS-L-300199)</name>
    <name type="common">Lichen-forming fungus</name>
    <dbReference type="NCBI Taxonomy" id="1263415"/>
    <lineage>
        <taxon>Eukaryota</taxon>
        <taxon>Fungi</taxon>
        <taxon>Dikarya</taxon>
        <taxon>Ascomycota</taxon>
        <taxon>Pezizomycotina</taxon>
        <taxon>Eurotiomycetes</taxon>
        <taxon>Chaetothyriomycetidae</taxon>
        <taxon>Verrucariales</taxon>
        <taxon>Verrucariaceae</taxon>
        <taxon>Endocarpon</taxon>
    </lineage>
</organism>
<evidence type="ECO:0000313" key="3">
    <source>
        <dbReference type="Proteomes" id="UP000019373"/>
    </source>
</evidence>
<feature type="region of interest" description="Disordered" evidence="1">
    <location>
        <begin position="283"/>
        <end position="391"/>
    </location>
</feature>
<feature type="compositionally biased region" description="Polar residues" evidence="1">
    <location>
        <begin position="318"/>
        <end position="338"/>
    </location>
</feature>
<gene>
    <name evidence="2" type="ORF">EPUS_08803</name>
</gene>
<dbReference type="HOGENOM" id="CLU_513902_0_0_1"/>
<dbReference type="RefSeq" id="XP_007787008.1">
    <property type="nucleotide sequence ID" value="XM_007788818.1"/>
</dbReference>
<sequence length="530" mass="58893">MMRARSDASPILATGWDKTLKMNKGFDNTLLHRLCRNRATDYEMLLFQIAVQNDPHFAETVRRLQLDWIVDDKPATCLERLRCANRRLNSGQKLPPWGDPLIAGDRRPPRLHPCQCKLSRERVPWNSSIYWEGASAELRNALAKRVVRPNSREAQIISQRPQAIDPPPSSTVRNRSGELRALVRAAAGSTDRREKCTRLMKESVADQDMYPTDLIHLVATGEATTDQKRLFKYNVLRNPAFRTEIYYQQKTYRLNEAFTDERRLLTAYEHSLIDATGLARAQRSQAGGASSRSAHGRSTAPIGGVVPQRTVPAPRVNTAPTGTTEPTGSAASQRTSTAPRDITTPGESAAFQRSVLAPGDSTPHKDYEVPKANTVPRTGTVPRASAVPGASTIPRASTVARTAVGQRQAERGSPSQPLPFPAIPRPVARRLFSPQKTDFDGFPTREHVSSFRGGLGSQTHGPADIIDLVVENSATMDQLDLFEKRVIEDDEFKAGIVDKLRLLRQHSAMDEVDRLLKVMKRIAIHNLFQV</sequence>
<dbReference type="Proteomes" id="UP000019373">
    <property type="component" value="Unassembled WGS sequence"/>
</dbReference>
<feature type="compositionally biased region" description="Low complexity" evidence="1">
    <location>
        <begin position="283"/>
        <end position="298"/>
    </location>
</feature>
<dbReference type="OrthoDB" id="10313554at2759"/>
<dbReference type="EMBL" id="KE720801">
    <property type="protein sequence ID" value="ERF75650.1"/>
    <property type="molecule type" value="Genomic_DNA"/>
</dbReference>
<evidence type="ECO:0000256" key="1">
    <source>
        <dbReference type="SAM" id="MobiDB-lite"/>
    </source>
</evidence>